<dbReference type="EMBL" id="JACCBS010000003">
    <property type="protein sequence ID" value="NYE58221.1"/>
    <property type="molecule type" value="Genomic_DNA"/>
</dbReference>
<feature type="domain" description="HTH deoR-type" evidence="9">
    <location>
        <begin position="8"/>
        <end position="41"/>
    </location>
</feature>
<organism evidence="10 11">
    <name type="scientific">Carboxydothermus ferrireducens DSM 11255</name>
    <dbReference type="NCBI Taxonomy" id="1119529"/>
    <lineage>
        <taxon>Bacteria</taxon>
        <taxon>Bacillati</taxon>
        <taxon>Bacillota</taxon>
        <taxon>Clostridia</taxon>
        <taxon>Thermoanaerobacterales</taxon>
        <taxon>Thermoanaerobacteraceae</taxon>
        <taxon>Carboxydothermus</taxon>
    </lineage>
</organism>
<evidence type="ECO:0000256" key="5">
    <source>
        <dbReference type="ARBA" id="ARBA00023098"/>
    </source>
</evidence>
<keyword evidence="4" id="KW-0805">Transcription regulation</keyword>
<dbReference type="PIRSF" id="PIRSF037733">
    <property type="entry name" value="Transcription_factor_FapR"/>
    <property type="match status" value="1"/>
</dbReference>
<keyword evidence="7" id="KW-0275">Fatty acid biosynthesis</keyword>
<evidence type="ECO:0000256" key="4">
    <source>
        <dbReference type="ARBA" id="ARBA00023015"/>
    </source>
</evidence>
<keyword evidence="6" id="KW-0238">DNA-binding</keyword>
<evidence type="ECO:0000313" key="10">
    <source>
        <dbReference type="EMBL" id="NYE58221.1"/>
    </source>
</evidence>
<dbReference type="SUPFAM" id="SSF54637">
    <property type="entry name" value="Thioesterase/thiol ester dehydrase-isomerase"/>
    <property type="match status" value="1"/>
</dbReference>
<dbReference type="Proteomes" id="UP000604066">
    <property type="component" value="Unassembled WGS sequence"/>
</dbReference>
<dbReference type="InterPro" id="IPR017275">
    <property type="entry name" value="Transcription_factor_FapR"/>
</dbReference>
<dbReference type="CDD" id="cd03440">
    <property type="entry name" value="hot_dog"/>
    <property type="match status" value="1"/>
</dbReference>
<evidence type="ECO:0000256" key="8">
    <source>
        <dbReference type="ARBA" id="ARBA00023163"/>
    </source>
</evidence>
<dbReference type="Pfam" id="PF08220">
    <property type="entry name" value="HTH_DeoR"/>
    <property type="match status" value="1"/>
</dbReference>
<evidence type="ECO:0000256" key="3">
    <source>
        <dbReference type="ARBA" id="ARBA00022832"/>
    </source>
</evidence>
<dbReference type="InterPro" id="IPR001034">
    <property type="entry name" value="DeoR_HTH"/>
</dbReference>
<keyword evidence="11" id="KW-1185">Reference proteome</keyword>
<keyword evidence="1" id="KW-0678">Repressor</keyword>
<dbReference type="Gene3D" id="1.10.10.10">
    <property type="entry name" value="Winged helix-like DNA-binding domain superfamily/Winged helix DNA-binding domain"/>
    <property type="match status" value="1"/>
</dbReference>
<protein>
    <submittedName>
        <fullName evidence="10">Acyl-coenzyme A thioesterase PaaI-like protein</fullName>
    </submittedName>
</protein>
<evidence type="ECO:0000259" key="9">
    <source>
        <dbReference type="Pfam" id="PF08220"/>
    </source>
</evidence>
<evidence type="ECO:0000256" key="1">
    <source>
        <dbReference type="ARBA" id="ARBA00022491"/>
    </source>
</evidence>
<keyword evidence="3" id="KW-0276">Fatty acid metabolism</keyword>
<evidence type="ECO:0000313" key="11">
    <source>
        <dbReference type="Proteomes" id="UP000604066"/>
    </source>
</evidence>
<accession>A0ABX2RAK9</accession>
<comment type="caution">
    <text evidence="10">The sequence shown here is derived from an EMBL/GenBank/DDBJ whole genome shotgun (WGS) entry which is preliminary data.</text>
</comment>
<reference evidence="10 11" key="1">
    <citation type="submission" date="2020-07" db="EMBL/GenBank/DDBJ databases">
        <title>Genomic Encyclopedia of Type Strains, Phase III (KMG-III): the genomes of soil and plant-associated and newly described type strains.</title>
        <authorList>
            <person name="Whitman W."/>
        </authorList>
    </citation>
    <scope>NUCLEOTIDE SEQUENCE [LARGE SCALE GENOMIC DNA]</scope>
    <source>
        <strain evidence="10 11">DSM 11255</strain>
    </source>
</reference>
<keyword evidence="5" id="KW-0443">Lipid metabolism</keyword>
<name>A0ABX2RAK9_9THEO</name>
<evidence type="ECO:0000256" key="6">
    <source>
        <dbReference type="ARBA" id="ARBA00023125"/>
    </source>
</evidence>
<dbReference type="Gene3D" id="3.10.129.10">
    <property type="entry name" value="Hotdog Thioesterase"/>
    <property type="match status" value="1"/>
</dbReference>
<dbReference type="NCBIfam" id="NF003359">
    <property type="entry name" value="PRK04424.1"/>
    <property type="match status" value="1"/>
</dbReference>
<evidence type="ECO:0000256" key="2">
    <source>
        <dbReference type="ARBA" id="ARBA00022516"/>
    </source>
</evidence>
<dbReference type="RefSeq" id="WP_028052995.1">
    <property type="nucleotide sequence ID" value="NZ_JACCBS010000003.1"/>
</dbReference>
<dbReference type="InterPro" id="IPR036388">
    <property type="entry name" value="WH-like_DNA-bd_sf"/>
</dbReference>
<dbReference type="InterPro" id="IPR029069">
    <property type="entry name" value="HotDog_dom_sf"/>
</dbReference>
<gene>
    <name evidence="10" type="ORF">HDG70_001972</name>
</gene>
<evidence type="ECO:0000256" key="7">
    <source>
        <dbReference type="ARBA" id="ARBA00023160"/>
    </source>
</evidence>
<proteinExistence type="predicted"/>
<sequence>MSKSPEARRKKLLEIIEKNPFLTDEQLAATLGVSVQTIRLDRMILAIPEQRERIEMMAQRAYQNLTSLAKEDIIGRLLLLEPGEKAASMLEITPEMCFKDGNIARGHFLFAQANSLAVALCPGKNVLTGIARVSFKKPTYLGQKVIATAVVRVKKQNKYYIKVVGNVENEIVYVGRFVVFKISREG</sequence>
<keyword evidence="8" id="KW-0804">Transcription</keyword>
<keyword evidence="2" id="KW-0444">Lipid biosynthesis</keyword>